<reference evidence="1" key="1">
    <citation type="submission" date="2014-11" db="EMBL/GenBank/DDBJ databases">
        <authorList>
            <person name="Amaro Gonzalez C."/>
        </authorList>
    </citation>
    <scope>NUCLEOTIDE SEQUENCE</scope>
</reference>
<reference evidence="1" key="2">
    <citation type="journal article" date="2015" name="Fish Shellfish Immunol.">
        <title>Early steps in the European eel (Anguilla anguilla)-Vibrio vulnificus interaction in the gills: Role of the RtxA13 toxin.</title>
        <authorList>
            <person name="Callol A."/>
            <person name="Pajuelo D."/>
            <person name="Ebbesson L."/>
            <person name="Teles M."/>
            <person name="MacKenzie S."/>
            <person name="Amaro C."/>
        </authorList>
    </citation>
    <scope>NUCLEOTIDE SEQUENCE</scope>
</reference>
<proteinExistence type="predicted"/>
<dbReference type="AlphaFoldDB" id="A0A0E9XU42"/>
<accession>A0A0E9XU42</accession>
<evidence type="ECO:0000313" key="1">
    <source>
        <dbReference type="EMBL" id="JAI05927.1"/>
    </source>
</evidence>
<organism evidence="1">
    <name type="scientific">Anguilla anguilla</name>
    <name type="common">European freshwater eel</name>
    <name type="synonym">Muraena anguilla</name>
    <dbReference type="NCBI Taxonomy" id="7936"/>
    <lineage>
        <taxon>Eukaryota</taxon>
        <taxon>Metazoa</taxon>
        <taxon>Chordata</taxon>
        <taxon>Craniata</taxon>
        <taxon>Vertebrata</taxon>
        <taxon>Euteleostomi</taxon>
        <taxon>Actinopterygii</taxon>
        <taxon>Neopterygii</taxon>
        <taxon>Teleostei</taxon>
        <taxon>Anguilliformes</taxon>
        <taxon>Anguillidae</taxon>
        <taxon>Anguilla</taxon>
    </lineage>
</organism>
<sequence>MKLYDMIDVFDIFSAWRTGSVSRTSLKRPHIIWSVSHKVISLI</sequence>
<name>A0A0E9XU42_ANGAN</name>
<dbReference type="EMBL" id="GBXM01002651">
    <property type="protein sequence ID" value="JAI05927.1"/>
    <property type="molecule type" value="Transcribed_RNA"/>
</dbReference>
<protein>
    <submittedName>
        <fullName evidence="1">Uncharacterized protein</fullName>
    </submittedName>
</protein>